<accession>A0A5A7NPZ5</accession>
<protein>
    <submittedName>
        <fullName evidence="1">Uncharacterized protein</fullName>
    </submittedName>
</protein>
<dbReference type="Proteomes" id="UP000325307">
    <property type="component" value="Unassembled WGS sequence"/>
</dbReference>
<evidence type="ECO:0000313" key="1">
    <source>
        <dbReference type="EMBL" id="GER21868.1"/>
    </source>
</evidence>
<name>A0A5A7NPZ5_9MICC</name>
<dbReference type="RefSeq" id="WP_149955363.1">
    <property type="nucleotide sequence ID" value="NZ_BKDJ01000001.1"/>
</dbReference>
<keyword evidence="2" id="KW-1185">Reference proteome</keyword>
<dbReference type="EMBL" id="BKDJ01000001">
    <property type="protein sequence ID" value="GER21868.1"/>
    <property type="molecule type" value="Genomic_DNA"/>
</dbReference>
<gene>
    <name evidence="1" type="ORF">NCCP1664_03650</name>
</gene>
<reference evidence="1 2" key="1">
    <citation type="submission" date="2019-09" db="EMBL/GenBank/DDBJ databases">
        <title>Arthrobacter zafarii sp. nov., a moderately thermotolerant and halotolerant actinobacterium isolated from Cholistan desert soil of Pakistan.</title>
        <authorList>
            <person name="Amin A."/>
            <person name="Ahmed I."/>
            <person name="Khalid N."/>
            <person name="Schumann P."/>
            <person name="Busse H.J."/>
            <person name="Khan I.U."/>
            <person name="Li S."/>
            <person name="Li W.J."/>
        </authorList>
    </citation>
    <scope>NUCLEOTIDE SEQUENCE [LARGE SCALE GENOMIC DNA]</scope>
    <source>
        <strain evidence="1 2">NCCP-1664</strain>
    </source>
</reference>
<sequence length="90" mass="9599">MPYGNTNGIVSEIPVENITPGMVGTWNDGETSVIYDVTTTSEPAQDYLVSYRSLAPRPDGNHNTDTLEVPVTASLPIIVSSIADPVPLEP</sequence>
<comment type="caution">
    <text evidence="1">The sequence shown here is derived from an EMBL/GenBank/DDBJ whole genome shotgun (WGS) entry which is preliminary data.</text>
</comment>
<proteinExistence type="predicted"/>
<organism evidence="1 2">
    <name type="scientific">Zafaria cholistanensis</name>
    <dbReference type="NCBI Taxonomy" id="1682741"/>
    <lineage>
        <taxon>Bacteria</taxon>
        <taxon>Bacillati</taxon>
        <taxon>Actinomycetota</taxon>
        <taxon>Actinomycetes</taxon>
        <taxon>Micrococcales</taxon>
        <taxon>Micrococcaceae</taxon>
        <taxon>Zafaria</taxon>
    </lineage>
</organism>
<evidence type="ECO:0000313" key="2">
    <source>
        <dbReference type="Proteomes" id="UP000325307"/>
    </source>
</evidence>
<dbReference type="AlphaFoldDB" id="A0A5A7NPZ5"/>